<feature type="transmembrane region" description="Helical" evidence="5">
    <location>
        <begin position="162"/>
        <end position="183"/>
    </location>
</feature>
<feature type="domain" description="G-protein coupled receptors family 1 profile" evidence="6">
    <location>
        <begin position="12"/>
        <end position="224"/>
    </location>
</feature>
<evidence type="ECO:0000313" key="8">
    <source>
        <dbReference type="Proteomes" id="UP001066276"/>
    </source>
</evidence>
<proteinExistence type="predicted"/>
<feature type="transmembrane region" description="Helical" evidence="5">
    <location>
        <begin position="466"/>
        <end position="487"/>
    </location>
</feature>
<dbReference type="GO" id="GO:0005549">
    <property type="term" value="F:odorant binding"/>
    <property type="evidence" value="ECO:0007669"/>
    <property type="project" value="TreeGrafter"/>
</dbReference>
<dbReference type="GO" id="GO:0004984">
    <property type="term" value="F:olfactory receptor activity"/>
    <property type="evidence" value="ECO:0007669"/>
    <property type="project" value="TreeGrafter"/>
</dbReference>
<dbReference type="CDD" id="cd00637">
    <property type="entry name" value="7tm_classA_rhodopsin-like"/>
    <property type="match status" value="2"/>
</dbReference>
<gene>
    <name evidence="7" type="ORF">NDU88_000777</name>
</gene>
<feature type="transmembrane region" description="Helical" evidence="5">
    <location>
        <begin position="335"/>
        <end position="354"/>
    </location>
</feature>
<evidence type="ECO:0000256" key="5">
    <source>
        <dbReference type="SAM" id="Phobius"/>
    </source>
</evidence>
<dbReference type="Pfam" id="PF00001">
    <property type="entry name" value="7tm_1"/>
    <property type="match status" value="2"/>
</dbReference>
<dbReference type="PANTHER" id="PTHR26451:SF980">
    <property type="entry name" value="GENE 7582-RELATED"/>
    <property type="match status" value="1"/>
</dbReference>
<dbReference type="GO" id="GO:0016020">
    <property type="term" value="C:membrane"/>
    <property type="evidence" value="ECO:0007669"/>
    <property type="project" value="UniProtKB-SubCell"/>
</dbReference>
<feature type="transmembrane region" description="Helical" evidence="5">
    <location>
        <begin position="204"/>
        <end position="224"/>
    </location>
</feature>
<keyword evidence="2 5" id="KW-0812">Transmembrane</keyword>
<dbReference type="InterPro" id="IPR017452">
    <property type="entry name" value="GPCR_Rhodpsn_7TM"/>
</dbReference>
<keyword evidence="4 5" id="KW-0472">Membrane</keyword>
<feature type="transmembrane region" description="Helical" evidence="5">
    <location>
        <begin position="114"/>
        <end position="135"/>
    </location>
</feature>
<dbReference type="PROSITE" id="PS50262">
    <property type="entry name" value="G_PROTEIN_RECEP_F1_2"/>
    <property type="match status" value="2"/>
</dbReference>
<feature type="transmembrane region" description="Helical" evidence="5">
    <location>
        <begin position="508"/>
        <end position="526"/>
    </location>
</feature>
<feature type="transmembrane region" description="Helical" evidence="5">
    <location>
        <begin position="32"/>
        <end position="55"/>
    </location>
</feature>
<keyword evidence="3 5" id="KW-1133">Transmembrane helix</keyword>
<dbReference type="GO" id="GO:0004930">
    <property type="term" value="F:G protein-coupled receptor activity"/>
    <property type="evidence" value="ECO:0007669"/>
    <property type="project" value="InterPro"/>
</dbReference>
<dbReference type="SUPFAM" id="SSF81321">
    <property type="entry name" value="Family A G protein-coupled receptor-like"/>
    <property type="match status" value="2"/>
</dbReference>
<feature type="transmembrane region" description="Helical" evidence="5">
    <location>
        <begin position="300"/>
        <end position="323"/>
    </location>
</feature>
<evidence type="ECO:0000259" key="6">
    <source>
        <dbReference type="PROSITE" id="PS50262"/>
    </source>
</evidence>
<protein>
    <recommendedName>
        <fullName evidence="6">G-protein coupled receptors family 1 profile domain-containing protein</fullName>
    </recommendedName>
</protein>
<dbReference type="Gene3D" id="1.20.1070.10">
    <property type="entry name" value="Rhodopsin 7-helix transmembrane proteins"/>
    <property type="match status" value="2"/>
</dbReference>
<comment type="subcellular location">
    <subcellularLocation>
        <location evidence="1">Membrane</location>
    </subcellularLocation>
</comment>
<dbReference type="InterPro" id="IPR000276">
    <property type="entry name" value="GPCR_Rhodpsn"/>
</dbReference>
<dbReference type="EMBL" id="JANPWB010000011">
    <property type="protein sequence ID" value="KAJ1122281.1"/>
    <property type="molecule type" value="Genomic_DNA"/>
</dbReference>
<feature type="transmembrane region" description="Helical" evidence="5">
    <location>
        <begin position="366"/>
        <end position="393"/>
    </location>
</feature>
<evidence type="ECO:0000256" key="3">
    <source>
        <dbReference type="ARBA" id="ARBA00022989"/>
    </source>
</evidence>
<dbReference type="Proteomes" id="UP001066276">
    <property type="component" value="Chromosome 7"/>
</dbReference>
<organism evidence="7 8">
    <name type="scientific">Pleurodeles waltl</name>
    <name type="common">Iberian ribbed newt</name>
    <dbReference type="NCBI Taxonomy" id="8319"/>
    <lineage>
        <taxon>Eukaryota</taxon>
        <taxon>Metazoa</taxon>
        <taxon>Chordata</taxon>
        <taxon>Craniata</taxon>
        <taxon>Vertebrata</taxon>
        <taxon>Euteleostomi</taxon>
        <taxon>Amphibia</taxon>
        <taxon>Batrachia</taxon>
        <taxon>Caudata</taxon>
        <taxon>Salamandroidea</taxon>
        <taxon>Salamandridae</taxon>
        <taxon>Pleurodelinae</taxon>
        <taxon>Pleurodeles</taxon>
    </lineage>
</organism>
<evidence type="ECO:0000256" key="2">
    <source>
        <dbReference type="ARBA" id="ARBA00022692"/>
    </source>
</evidence>
<dbReference type="PROSITE" id="PS00237">
    <property type="entry name" value="G_PROTEIN_RECEP_F1_1"/>
    <property type="match status" value="1"/>
</dbReference>
<name>A0AAV7P2A4_PLEWA</name>
<accession>A0AAV7P2A4</accession>
<evidence type="ECO:0000313" key="7">
    <source>
        <dbReference type="EMBL" id="KAJ1122281.1"/>
    </source>
</evidence>
<sequence>MPAASLAICLLTGMGWLFLLHRHPLFARKARFLLLACTTLSHVVYFSAILLRFSLLHAETSVSRPLCAGILLLQNYGLFVELAAMDAICLDRYLAVCRPQSYESVFAEENVHKALLLVFLVPLMPPVVVALLQILEGSDRQGFILCHVDSLDTSTLLTYSRFAMTLAIILPSVAAISLFYALVLLQGLISGTIVPSSVQARRILLVHLAQTGFYLLPILPFVLLGPPAQLRPSRSERPPPGLSTQISGNLRKPDIDPLFRKLLQHPSWALSALDTMLPEVRDNQTQGLSHLYWQVVYDQLAIAVLTLGLAMALLTAAAWLYLLQQHRSLASKARFMLLLITTLSQVGYFCGSILRFSLHYINQPVLRSLCALLLLLLNYCIAIELGALVFMCLDRYVAICHPLTYQSVLSLQNIWRVLAIMFLLPLTLHALMALLQVFAAGSEVTVPLVCTNECLDAAAWLTYTRVGLFVGQLLPCLTVIIASYSLVVREGLRSGAISPANRRARVTLAYHLLQVTLFLLPMVNHICLSSLRSRGVIGEDLVTRGRIVAILCFTAGQVINPIIHGLRSEEIRGLLLISLGKPRRVGAAWGGLPGVSQDGHRVGDRCATLWLQH</sequence>
<evidence type="ECO:0000256" key="4">
    <source>
        <dbReference type="ARBA" id="ARBA00023136"/>
    </source>
</evidence>
<feature type="transmembrane region" description="Helical" evidence="5">
    <location>
        <begin position="414"/>
        <end position="439"/>
    </location>
</feature>
<reference evidence="7" key="1">
    <citation type="journal article" date="2022" name="bioRxiv">
        <title>Sequencing and chromosome-scale assembly of the giantPleurodeles waltlgenome.</title>
        <authorList>
            <person name="Brown T."/>
            <person name="Elewa A."/>
            <person name="Iarovenko S."/>
            <person name="Subramanian E."/>
            <person name="Araus A.J."/>
            <person name="Petzold A."/>
            <person name="Susuki M."/>
            <person name="Suzuki K.-i.T."/>
            <person name="Hayashi T."/>
            <person name="Toyoda A."/>
            <person name="Oliveira C."/>
            <person name="Osipova E."/>
            <person name="Leigh N.D."/>
            <person name="Simon A."/>
            <person name="Yun M.H."/>
        </authorList>
    </citation>
    <scope>NUCLEOTIDE SEQUENCE</scope>
    <source>
        <strain evidence="7">20211129_DDA</strain>
        <tissue evidence="7">Liver</tissue>
    </source>
</reference>
<evidence type="ECO:0000256" key="1">
    <source>
        <dbReference type="ARBA" id="ARBA00004370"/>
    </source>
</evidence>
<keyword evidence="8" id="KW-1185">Reference proteome</keyword>
<dbReference type="PANTHER" id="PTHR26451">
    <property type="entry name" value="G_PROTEIN_RECEP_F1_2 DOMAIN-CONTAINING PROTEIN"/>
    <property type="match status" value="1"/>
</dbReference>
<comment type="caution">
    <text evidence="7">The sequence shown here is derived from an EMBL/GenBank/DDBJ whole genome shotgun (WGS) entry which is preliminary data.</text>
</comment>
<feature type="domain" description="G-protein coupled receptors family 1 profile" evidence="6">
    <location>
        <begin position="315"/>
        <end position="564"/>
    </location>
</feature>
<dbReference type="AlphaFoldDB" id="A0AAV7P2A4"/>
<dbReference type="InterPro" id="IPR052921">
    <property type="entry name" value="GPCR1_Superfamily_Member"/>
</dbReference>